<dbReference type="InterPro" id="IPR011234">
    <property type="entry name" value="Fumarylacetoacetase-like_C"/>
</dbReference>
<dbReference type="InterPro" id="IPR036663">
    <property type="entry name" value="Fumarylacetoacetase_C_sf"/>
</dbReference>
<evidence type="ECO:0000256" key="4">
    <source>
        <dbReference type="ARBA" id="ARBA00022723"/>
    </source>
</evidence>
<dbReference type="NCBIfam" id="TIGR01266">
    <property type="entry name" value="fum_ac_acetase"/>
    <property type="match status" value="1"/>
</dbReference>
<dbReference type="Proteomes" id="UP001172684">
    <property type="component" value="Unassembled WGS sequence"/>
</dbReference>
<keyword evidence="14" id="KW-1185">Reference proteome</keyword>
<organism evidence="13 14">
    <name type="scientific">Coniosporium apollinis</name>
    <dbReference type="NCBI Taxonomy" id="61459"/>
    <lineage>
        <taxon>Eukaryota</taxon>
        <taxon>Fungi</taxon>
        <taxon>Dikarya</taxon>
        <taxon>Ascomycota</taxon>
        <taxon>Pezizomycotina</taxon>
        <taxon>Dothideomycetes</taxon>
        <taxon>Dothideomycetes incertae sedis</taxon>
        <taxon>Coniosporium</taxon>
    </lineage>
</organism>
<dbReference type="SUPFAM" id="SSF56529">
    <property type="entry name" value="FAH"/>
    <property type="match status" value="1"/>
</dbReference>
<comment type="cofactor">
    <cofactor evidence="10">
        <name>Mg(2+)</name>
        <dbReference type="ChEBI" id="CHEBI:18420"/>
    </cofactor>
    <cofactor evidence="10">
        <name>Ca(2+)</name>
        <dbReference type="ChEBI" id="CHEBI:29108"/>
    </cofactor>
</comment>
<protein>
    <recommendedName>
        <fullName evidence="3 10">Fumarylacetoacetase</fullName>
        <ecNumber evidence="3 10">3.7.1.2</ecNumber>
    </recommendedName>
    <alternativeName>
        <fullName evidence="10">Fumarylacetoacetate hydrolase</fullName>
    </alternativeName>
</protein>
<keyword evidence="5 10" id="KW-0378">Hydrolase</keyword>
<sequence>MTSLRSWFPIPKGSHFSLHNIPFGIISTASSPTPRCAVAIGTHALDLEAFAAHNGFSGLSTIQPHQSVFSSSSLNAFAALGRPIHSVVRKYIQSVFSVDTPYPDVLQNNSSLQKEALIPLKDVTTHLPMRIGDYTDFYAGLNHAYNVGVLFRGAANALQPNYKHLPVGYHGRASSVVVSGTPIRRPSGQILENPTAEPKKPVFSACRKLDIELELGCFVCKPNKMGEPIPIGEAESSLFGVVLMNDWSARDIQAWEYVPLGPFNAKNFGTTISAWVVLAEALEPYLARPAVENDVELLPYLREKREENVYDIRLQVELKTQSGNKTTISRTTGRNLLFSFPQMLAHHSITGCPMQVGDLLGSGTISGREPGERGSLLEQNENGKSTIKLEGGEERKFLEDGDEIAITGVCGEDEEALVGFGECVGAIEPALQFDF</sequence>
<evidence type="ECO:0000256" key="6">
    <source>
        <dbReference type="ARBA" id="ARBA00022837"/>
    </source>
</evidence>
<comment type="caution">
    <text evidence="13">The sequence shown here is derived from an EMBL/GenBank/DDBJ whole genome shotgun (WGS) entry which is preliminary data.</text>
</comment>
<dbReference type="PANTHER" id="PTHR43069:SF2">
    <property type="entry name" value="FUMARYLACETOACETASE"/>
    <property type="match status" value="1"/>
</dbReference>
<evidence type="ECO:0000256" key="1">
    <source>
        <dbReference type="ARBA" id="ARBA00004782"/>
    </source>
</evidence>
<dbReference type="InterPro" id="IPR015377">
    <property type="entry name" value="Fumarylacetoacetase_N"/>
</dbReference>
<evidence type="ECO:0000256" key="5">
    <source>
        <dbReference type="ARBA" id="ARBA00022801"/>
    </source>
</evidence>
<dbReference type="EC" id="3.7.1.2" evidence="3 10"/>
<dbReference type="Gene3D" id="3.90.850.10">
    <property type="entry name" value="Fumarylacetoacetase-like, C-terminal domain"/>
    <property type="match status" value="1"/>
</dbReference>
<comment type="pathway">
    <text evidence="1 10">Amino-acid degradation; L-phenylalanine degradation; acetoacetate and fumarate from L-phenylalanine: step 6/6.</text>
</comment>
<dbReference type="SUPFAM" id="SSF63433">
    <property type="entry name" value="Fumarylacetoacetate hydrolase, FAH, N-terminal domain"/>
    <property type="match status" value="1"/>
</dbReference>
<proteinExistence type="inferred from homology"/>
<dbReference type="InterPro" id="IPR005959">
    <property type="entry name" value="Fumarylacetoacetase"/>
</dbReference>
<keyword evidence="9 10" id="KW-0585">Phenylalanine catabolism</keyword>
<keyword evidence="6 10" id="KW-0106">Calcium</keyword>
<keyword evidence="4 10" id="KW-0479">Metal-binding</keyword>
<accession>A0ABQ9P4S9</accession>
<evidence type="ECO:0000313" key="14">
    <source>
        <dbReference type="Proteomes" id="UP001172684"/>
    </source>
</evidence>
<dbReference type="Pfam" id="PF09298">
    <property type="entry name" value="FAA_hydrolase_N"/>
    <property type="match status" value="1"/>
</dbReference>
<name>A0ABQ9P4S9_9PEZI</name>
<dbReference type="Pfam" id="PF01557">
    <property type="entry name" value="FAA_hydrolase"/>
    <property type="match status" value="1"/>
</dbReference>
<dbReference type="PANTHER" id="PTHR43069">
    <property type="entry name" value="FUMARYLACETOACETASE"/>
    <property type="match status" value="1"/>
</dbReference>
<feature type="domain" description="Fumarylacetoacetase-like C-terminal" evidence="11">
    <location>
        <begin position="137"/>
        <end position="408"/>
    </location>
</feature>
<dbReference type="EMBL" id="JAPDRL010000006">
    <property type="protein sequence ID" value="KAJ9668554.1"/>
    <property type="molecule type" value="Genomic_DNA"/>
</dbReference>
<comment type="similarity">
    <text evidence="2 10">Belongs to the FAH family.</text>
</comment>
<evidence type="ECO:0000256" key="2">
    <source>
        <dbReference type="ARBA" id="ARBA00010211"/>
    </source>
</evidence>
<comment type="catalytic activity">
    <reaction evidence="10">
        <text>4-fumarylacetoacetate + H2O = acetoacetate + fumarate + H(+)</text>
        <dbReference type="Rhea" id="RHEA:10244"/>
        <dbReference type="ChEBI" id="CHEBI:13705"/>
        <dbReference type="ChEBI" id="CHEBI:15377"/>
        <dbReference type="ChEBI" id="CHEBI:15378"/>
        <dbReference type="ChEBI" id="CHEBI:18034"/>
        <dbReference type="ChEBI" id="CHEBI:29806"/>
        <dbReference type="EC" id="3.7.1.2"/>
    </reaction>
</comment>
<evidence type="ECO:0000256" key="3">
    <source>
        <dbReference type="ARBA" id="ARBA00012094"/>
    </source>
</evidence>
<evidence type="ECO:0000256" key="9">
    <source>
        <dbReference type="ARBA" id="ARBA00023232"/>
    </source>
</evidence>
<keyword evidence="7 10" id="KW-0460">Magnesium</keyword>
<evidence type="ECO:0000256" key="10">
    <source>
        <dbReference type="RuleBase" id="RU366008"/>
    </source>
</evidence>
<reference evidence="13" key="1">
    <citation type="submission" date="2022-10" db="EMBL/GenBank/DDBJ databases">
        <title>Culturing micro-colonial fungi from biological soil crusts in the Mojave desert and describing Neophaeococcomyces mojavensis, and introducing the new genera and species Taxawa tesnikishii.</title>
        <authorList>
            <person name="Kurbessoian T."/>
            <person name="Stajich J.E."/>
        </authorList>
    </citation>
    <scope>NUCLEOTIDE SEQUENCE</scope>
    <source>
        <strain evidence="13">TK_1</strain>
    </source>
</reference>
<evidence type="ECO:0000313" key="13">
    <source>
        <dbReference type="EMBL" id="KAJ9668554.1"/>
    </source>
</evidence>
<dbReference type="InterPro" id="IPR036462">
    <property type="entry name" value="Fumarylacetoacetase_N_sf"/>
</dbReference>
<gene>
    <name evidence="13" type="ORF">H2201_001196</name>
</gene>
<keyword evidence="8 10" id="KW-0828">Tyrosine catabolism</keyword>
<feature type="domain" description="Fumarylacetoacetase N-terminal" evidence="12">
    <location>
        <begin position="19"/>
        <end position="128"/>
    </location>
</feature>
<evidence type="ECO:0000259" key="12">
    <source>
        <dbReference type="Pfam" id="PF09298"/>
    </source>
</evidence>
<evidence type="ECO:0000256" key="8">
    <source>
        <dbReference type="ARBA" id="ARBA00022878"/>
    </source>
</evidence>
<evidence type="ECO:0000259" key="11">
    <source>
        <dbReference type="Pfam" id="PF01557"/>
    </source>
</evidence>
<evidence type="ECO:0000256" key="7">
    <source>
        <dbReference type="ARBA" id="ARBA00022842"/>
    </source>
</evidence>
<dbReference type="Gene3D" id="2.30.30.230">
    <property type="entry name" value="Fumarylacetoacetase, N-terminal domain"/>
    <property type="match status" value="1"/>
</dbReference>